<dbReference type="GO" id="GO:0043200">
    <property type="term" value="P:response to amino acid"/>
    <property type="evidence" value="ECO:0007669"/>
    <property type="project" value="TreeGrafter"/>
</dbReference>
<evidence type="ECO:0000256" key="2">
    <source>
        <dbReference type="ARBA" id="ARBA00023125"/>
    </source>
</evidence>
<keyword evidence="3" id="KW-0804">Transcription</keyword>
<evidence type="ECO:0000256" key="1">
    <source>
        <dbReference type="ARBA" id="ARBA00023015"/>
    </source>
</evidence>
<feature type="domain" description="HTH asnC-type" evidence="4">
    <location>
        <begin position="2"/>
        <end position="63"/>
    </location>
</feature>
<dbReference type="PANTHER" id="PTHR30154">
    <property type="entry name" value="LEUCINE-RESPONSIVE REGULATORY PROTEIN"/>
    <property type="match status" value="1"/>
</dbReference>
<organism evidence="5 6">
    <name type="scientific">Metabacillus mangrovi</name>
    <dbReference type="NCBI Taxonomy" id="1491830"/>
    <lineage>
        <taxon>Bacteria</taxon>
        <taxon>Bacillati</taxon>
        <taxon>Bacillota</taxon>
        <taxon>Bacilli</taxon>
        <taxon>Bacillales</taxon>
        <taxon>Bacillaceae</taxon>
        <taxon>Metabacillus</taxon>
    </lineage>
</organism>
<gene>
    <name evidence="5" type="ORF">GKZ89_19970</name>
</gene>
<dbReference type="PRINTS" id="PR00033">
    <property type="entry name" value="HTHASNC"/>
</dbReference>
<dbReference type="OrthoDB" id="34294at2"/>
<dbReference type="GO" id="GO:0005829">
    <property type="term" value="C:cytosol"/>
    <property type="evidence" value="ECO:0007669"/>
    <property type="project" value="TreeGrafter"/>
</dbReference>
<dbReference type="SMART" id="SM00344">
    <property type="entry name" value="HTH_ASNC"/>
    <property type="match status" value="1"/>
</dbReference>
<dbReference type="InterPro" id="IPR000485">
    <property type="entry name" value="AsnC-type_HTH_dom"/>
</dbReference>
<keyword evidence="2" id="KW-0238">DNA-binding</keyword>
<dbReference type="InterPro" id="IPR036390">
    <property type="entry name" value="WH_DNA-bd_sf"/>
</dbReference>
<dbReference type="InterPro" id="IPR019888">
    <property type="entry name" value="Tscrpt_reg_AsnC-like"/>
</dbReference>
<protein>
    <submittedName>
        <fullName evidence="5">Winged helix-turn-helix transcriptional regulator</fullName>
    </submittedName>
</protein>
<reference evidence="5 6" key="1">
    <citation type="journal article" date="2017" name="Int. J. Syst. Evol. Microbiol.">
        <title>Bacillus mangrovi sp. nov., isolated from a sediment sample from a mangrove forest.</title>
        <authorList>
            <person name="Gupta V."/>
            <person name="Singh P.K."/>
            <person name="Korpole S."/>
            <person name="Tanuku N.R.S."/>
            <person name="Pinnaka A.K."/>
        </authorList>
    </citation>
    <scope>NUCLEOTIDE SEQUENCE [LARGE SCALE GENOMIC DNA]</scope>
    <source>
        <strain evidence="5 6">KCTC 33872</strain>
    </source>
</reference>
<dbReference type="InterPro" id="IPR036388">
    <property type="entry name" value="WH-like_DNA-bd_sf"/>
</dbReference>
<evidence type="ECO:0000259" key="4">
    <source>
        <dbReference type="PROSITE" id="PS50956"/>
    </source>
</evidence>
<dbReference type="Gene3D" id="3.30.70.920">
    <property type="match status" value="1"/>
</dbReference>
<dbReference type="Pfam" id="PF01037">
    <property type="entry name" value="AsnC_trans_reg"/>
    <property type="match status" value="1"/>
</dbReference>
<dbReference type="SUPFAM" id="SSF54909">
    <property type="entry name" value="Dimeric alpha+beta barrel"/>
    <property type="match status" value="1"/>
</dbReference>
<dbReference type="AlphaFoldDB" id="A0A7X2S9P4"/>
<evidence type="ECO:0000256" key="3">
    <source>
        <dbReference type="ARBA" id="ARBA00023163"/>
    </source>
</evidence>
<evidence type="ECO:0000313" key="6">
    <source>
        <dbReference type="Proteomes" id="UP000434639"/>
    </source>
</evidence>
<keyword evidence="1" id="KW-0805">Transcription regulation</keyword>
<dbReference type="Proteomes" id="UP000434639">
    <property type="component" value="Unassembled WGS sequence"/>
</dbReference>
<dbReference type="InterPro" id="IPR019887">
    <property type="entry name" value="Tscrpt_reg_AsnC/Lrp_C"/>
</dbReference>
<evidence type="ECO:0000313" key="5">
    <source>
        <dbReference type="EMBL" id="MTH55676.1"/>
    </source>
</evidence>
<sequence length="135" mass="15495">MLDQTDRKILEELSGNGRMTMKELGARVHLTGQAAASRVARLEEEGFISKYTIEVNQQKLGYSIHAFLYIYTKSISHQPYLAFLDENKKDVVNHYKISGDGCYLMECRFSGNEELDRFLTGLNKHVNYKLSIVIK</sequence>
<dbReference type="EMBL" id="WMIB01000036">
    <property type="protein sequence ID" value="MTH55676.1"/>
    <property type="molecule type" value="Genomic_DNA"/>
</dbReference>
<accession>A0A7X2S9P4</accession>
<dbReference type="RefSeq" id="WP_155114174.1">
    <property type="nucleotide sequence ID" value="NZ_WMIB01000036.1"/>
</dbReference>
<dbReference type="GO" id="GO:0043565">
    <property type="term" value="F:sequence-specific DNA binding"/>
    <property type="evidence" value="ECO:0007669"/>
    <property type="project" value="InterPro"/>
</dbReference>
<proteinExistence type="predicted"/>
<comment type="caution">
    <text evidence="5">The sequence shown here is derived from an EMBL/GenBank/DDBJ whole genome shotgun (WGS) entry which is preliminary data.</text>
</comment>
<dbReference type="SUPFAM" id="SSF46785">
    <property type="entry name" value="Winged helix' DNA-binding domain"/>
    <property type="match status" value="1"/>
</dbReference>
<dbReference type="Gene3D" id="1.10.10.10">
    <property type="entry name" value="Winged helix-like DNA-binding domain superfamily/Winged helix DNA-binding domain"/>
    <property type="match status" value="1"/>
</dbReference>
<keyword evidence="6" id="KW-1185">Reference proteome</keyword>
<dbReference type="InterPro" id="IPR011008">
    <property type="entry name" value="Dimeric_a/b-barrel"/>
</dbReference>
<name>A0A7X2S9P4_9BACI</name>
<dbReference type="Pfam" id="PF13412">
    <property type="entry name" value="HTH_24"/>
    <property type="match status" value="1"/>
</dbReference>
<dbReference type="PANTHER" id="PTHR30154:SF55">
    <property type="entry name" value="HTH-TYPE TRANSCRIPTIONAL REGULATOR LRPB"/>
    <property type="match status" value="1"/>
</dbReference>
<dbReference type="PROSITE" id="PS50956">
    <property type="entry name" value="HTH_ASNC_2"/>
    <property type="match status" value="1"/>
</dbReference>